<dbReference type="InterPro" id="IPR001486">
    <property type="entry name" value="Hemoglobin_trunc"/>
</dbReference>
<proteinExistence type="predicted"/>
<reference evidence="6 7" key="1">
    <citation type="submission" date="2019-10" db="EMBL/GenBank/DDBJ databases">
        <title>Alcanivorax sp.PA15-N-34 draft genome sequence.</title>
        <authorList>
            <person name="Liao X."/>
            <person name="Shao Z."/>
        </authorList>
    </citation>
    <scope>NUCLEOTIDE SEQUENCE [LARGE SCALE GENOMIC DNA]</scope>
    <source>
        <strain evidence="6 7">PA15-N-34</strain>
    </source>
</reference>
<dbReference type="EMBL" id="WIRE01000001">
    <property type="protein sequence ID" value="MQX52034.1"/>
    <property type="molecule type" value="Genomic_DNA"/>
</dbReference>
<dbReference type="InterPro" id="IPR009050">
    <property type="entry name" value="Globin-like_sf"/>
</dbReference>
<dbReference type="GO" id="GO:0019825">
    <property type="term" value="F:oxygen binding"/>
    <property type="evidence" value="ECO:0007669"/>
    <property type="project" value="InterPro"/>
</dbReference>
<evidence type="ECO:0000256" key="3">
    <source>
        <dbReference type="ARBA" id="ARBA00022723"/>
    </source>
</evidence>
<comment type="caution">
    <text evidence="6">The sequence shown here is derived from an EMBL/GenBank/DDBJ whole genome shotgun (WGS) entry which is preliminary data.</text>
</comment>
<dbReference type="AlphaFoldDB" id="A0A6N7LS99"/>
<dbReference type="Proteomes" id="UP000469421">
    <property type="component" value="Unassembled WGS sequence"/>
</dbReference>
<protein>
    <submittedName>
        <fullName evidence="6">Group 1 truncated hemoglobin</fullName>
    </submittedName>
</protein>
<dbReference type="CDD" id="cd00454">
    <property type="entry name" value="TrHb1_N"/>
    <property type="match status" value="1"/>
</dbReference>
<evidence type="ECO:0000313" key="7">
    <source>
        <dbReference type="Proteomes" id="UP000469421"/>
    </source>
</evidence>
<feature type="binding site" description="distal binding residue" evidence="5">
    <location>
        <position position="74"/>
    </location>
    <ligand>
        <name>heme</name>
        <dbReference type="ChEBI" id="CHEBI:30413"/>
    </ligand>
    <ligandPart>
        <name>Fe</name>
        <dbReference type="ChEBI" id="CHEBI:18248"/>
    </ligandPart>
</feature>
<keyword evidence="7" id="KW-1185">Reference proteome</keyword>
<dbReference type="InterPro" id="IPR012292">
    <property type="entry name" value="Globin/Proto"/>
</dbReference>
<evidence type="ECO:0000256" key="4">
    <source>
        <dbReference type="ARBA" id="ARBA00023004"/>
    </source>
</evidence>
<keyword evidence="4 5" id="KW-0408">Iron</keyword>
<evidence type="ECO:0000256" key="1">
    <source>
        <dbReference type="ARBA" id="ARBA00022448"/>
    </source>
</evidence>
<dbReference type="Gene3D" id="1.10.490.10">
    <property type="entry name" value="Globins"/>
    <property type="match status" value="1"/>
</dbReference>
<accession>A0A6N7LS99</accession>
<dbReference type="GO" id="GO:0020037">
    <property type="term" value="F:heme binding"/>
    <property type="evidence" value="ECO:0007669"/>
    <property type="project" value="InterPro"/>
</dbReference>
<evidence type="ECO:0000313" key="6">
    <source>
        <dbReference type="EMBL" id="MQX52034.1"/>
    </source>
</evidence>
<dbReference type="RefSeq" id="WP_153498783.1">
    <property type="nucleotide sequence ID" value="NZ_WIRE01000001.1"/>
</dbReference>
<name>A0A6N7LS99_9GAMM</name>
<dbReference type="SUPFAM" id="SSF46458">
    <property type="entry name" value="Globin-like"/>
    <property type="match status" value="1"/>
</dbReference>
<dbReference type="GO" id="GO:0046872">
    <property type="term" value="F:metal ion binding"/>
    <property type="evidence" value="ECO:0007669"/>
    <property type="project" value="UniProtKB-KW"/>
</dbReference>
<keyword evidence="1" id="KW-0813">Transport</keyword>
<gene>
    <name evidence="6" type="ORF">GFN93_02165</name>
</gene>
<sequence length="122" mass="13199">MDSPSLYERMGGRNGIRAITEKAVANHFSNPVISTRFTNAHMSQKEMVASATEFFCTGLSGVETYEGKSMPDAHAGMNITAAELVAALDDILDAMKSEGLGDLEQAEVLKILYDMKPEILGK</sequence>
<dbReference type="Pfam" id="PF01152">
    <property type="entry name" value="Bac_globin"/>
    <property type="match status" value="1"/>
</dbReference>
<organism evidence="6 7">
    <name type="scientific">Alcanivorax sediminis</name>
    <dbReference type="NCBI Taxonomy" id="2663008"/>
    <lineage>
        <taxon>Bacteria</taxon>
        <taxon>Pseudomonadati</taxon>
        <taxon>Pseudomonadota</taxon>
        <taxon>Gammaproteobacteria</taxon>
        <taxon>Oceanospirillales</taxon>
        <taxon>Alcanivoracaceae</taxon>
        <taxon>Alcanivorax</taxon>
    </lineage>
</organism>
<evidence type="ECO:0000256" key="5">
    <source>
        <dbReference type="PIRSR" id="PIRSR601486-1"/>
    </source>
</evidence>
<keyword evidence="2 5" id="KW-0349">Heme</keyword>
<keyword evidence="3 5" id="KW-0479">Metal-binding</keyword>
<evidence type="ECO:0000256" key="2">
    <source>
        <dbReference type="ARBA" id="ARBA00022617"/>
    </source>
</evidence>